<dbReference type="EMBL" id="VDFQ02000001">
    <property type="protein sequence ID" value="KAA1425312.1"/>
    <property type="molecule type" value="Genomic_DNA"/>
</dbReference>
<organism evidence="3 4">
    <name type="scientific">Mumia zhuanghuii</name>
    <dbReference type="NCBI Taxonomy" id="2585211"/>
    <lineage>
        <taxon>Bacteria</taxon>
        <taxon>Bacillati</taxon>
        <taxon>Actinomycetota</taxon>
        <taxon>Actinomycetes</taxon>
        <taxon>Propionibacteriales</taxon>
        <taxon>Nocardioidaceae</taxon>
        <taxon>Mumia</taxon>
    </lineage>
</organism>
<dbReference type="Proteomes" id="UP000307768">
    <property type="component" value="Unassembled WGS sequence"/>
</dbReference>
<dbReference type="InterPro" id="IPR041127">
    <property type="entry name" value="PET_hydrolase/cutinase-like"/>
</dbReference>
<dbReference type="GO" id="GO:0016787">
    <property type="term" value="F:hydrolase activity"/>
    <property type="evidence" value="ECO:0007669"/>
    <property type="project" value="UniProtKB-KW"/>
</dbReference>
<dbReference type="PANTHER" id="PTHR33428:SF14">
    <property type="entry name" value="CARBOXYLESTERASE TYPE B DOMAIN-CONTAINING PROTEIN"/>
    <property type="match status" value="1"/>
</dbReference>
<accession>A0A5Q6S4J0</accession>
<dbReference type="SUPFAM" id="SSF53474">
    <property type="entry name" value="alpha/beta-Hydrolases"/>
    <property type="match status" value="1"/>
</dbReference>
<proteinExistence type="predicted"/>
<dbReference type="Gene3D" id="3.40.50.1820">
    <property type="entry name" value="alpha/beta hydrolase"/>
    <property type="match status" value="1"/>
</dbReference>
<name>A0A5Q6S4J0_9ACTN</name>
<keyword evidence="1" id="KW-0732">Signal</keyword>
<dbReference type="RefSeq" id="WP_149768487.1">
    <property type="nucleotide sequence ID" value="NZ_VDFQ02000001.1"/>
</dbReference>
<reference evidence="3 4" key="1">
    <citation type="submission" date="2019-09" db="EMBL/GenBank/DDBJ databases">
        <title>Mumia zhuanghuii sp. nov. isolated from the intestinal contents of plateau pika (Ochotona curzoniae) in the Qinghai-Tibet plateau of China.</title>
        <authorList>
            <person name="Tian Z."/>
        </authorList>
    </citation>
    <scope>NUCLEOTIDE SEQUENCE [LARGE SCALE GENOMIC DNA]</scope>
    <source>
        <strain evidence="4">350</strain>
    </source>
</reference>
<evidence type="ECO:0000313" key="3">
    <source>
        <dbReference type="EMBL" id="KAA1425312.1"/>
    </source>
</evidence>
<dbReference type="OrthoDB" id="1466228at2"/>
<protein>
    <submittedName>
        <fullName evidence="3">Phosphohydrolase</fullName>
    </submittedName>
</protein>
<dbReference type="AlphaFoldDB" id="A0A5Q6S4J0"/>
<feature type="domain" description="PET hydrolase/cutinase-like" evidence="2">
    <location>
        <begin position="27"/>
        <end position="284"/>
    </location>
</feature>
<feature type="signal peptide" evidence="1">
    <location>
        <begin position="1"/>
        <end position="30"/>
    </location>
</feature>
<dbReference type="PANTHER" id="PTHR33428">
    <property type="entry name" value="CHLOROPHYLLASE-2, CHLOROPLASTIC"/>
    <property type="match status" value="1"/>
</dbReference>
<keyword evidence="3" id="KW-0378">Hydrolase</keyword>
<dbReference type="InterPro" id="IPR029058">
    <property type="entry name" value="AB_hydrolase_fold"/>
</dbReference>
<gene>
    <name evidence="3" type="ORF">FE697_005495</name>
</gene>
<evidence type="ECO:0000313" key="4">
    <source>
        <dbReference type="Proteomes" id="UP000307768"/>
    </source>
</evidence>
<sequence length="285" mass="29680">MLKHLAVRIVAPLAIVALPFVGVTAPAANAVENGPAPTPSNILGNGSYSVSNTSVSSLLVTGFGGGDIYYPSTGSGYGAVVFSPGFTAYASMYSGLARRVASHGFVVMVIDTNTTLDQPDSRGRQILSGVTYLTQRSSIRTRIDTSRVAVAGHSMGGGGTLYAAENGGSNIKAAVALQPWHTDKTWGGIDIPTMIIGAQGDTIAPVGSHSESFYGTLSGAPEKAYAELSGEDHLAANTNPNDQGALMVSWLKRYLDNDTRYSSILCPLPSTVSTQLSEYRNTCPA</sequence>
<evidence type="ECO:0000259" key="2">
    <source>
        <dbReference type="Pfam" id="PF12740"/>
    </source>
</evidence>
<feature type="chain" id="PRO_5038773975" evidence="1">
    <location>
        <begin position="31"/>
        <end position="285"/>
    </location>
</feature>
<evidence type="ECO:0000256" key="1">
    <source>
        <dbReference type="SAM" id="SignalP"/>
    </source>
</evidence>
<dbReference type="Pfam" id="PF12740">
    <property type="entry name" value="PETase"/>
    <property type="match status" value="1"/>
</dbReference>
<comment type="caution">
    <text evidence="3">The sequence shown here is derived from an EMBL/GenBank/DDBJ whole genome shotgun (WGS) entry which is preliminary data.</text>
</comment>